<evidence type="ECO:0000256" key="9">
    <source>
        <dbReference type="SAM" id="MobiDB-lite"/>
    </source>
</evidence>
<keyword evidence="3" id="KW-0812">Transmembrane</keyword>
<evidence type="ECO:0000256" key="1">
    <source>
        <dbReference type="ARBA" id="ARBA00004304"/>
    </source>
</evidence>
<proteinExistence type="inferred from homology"/>
<evidence type="ECO:0000256" key="8">
    <source>
        <dbReference type="RuleBase" id="RU367142"/>
    </source>
</evidence>
<evidence type="ECO:0000313" key="11">
    <source>
        <dbReference type="Proteomes" id="UP000019335"/>
    </source>
</evidence>
<keyword evidence="5" id="KW-1133">Transmembrane helix</keyword>
<keyword evidence="8" id="KW-0811">Translocation</keyword>
<keyword evidence="8" id="KW-0999">Mitochondrion inner membrane</keyword>
<dbReference type="AlphaFoldDB" id="W7UCG1"/>
<evidence type="ECO:0000256" key="6">
    <source>
        <dbReference type="ARBA" id="ARBA00023128"/>
    </source>
</evidence>
<keyword evidence="11" id="KW-1185">Reference proteome</keyword>
<keyword evidence="4" id="KW-0809">Transit peptide</keyword>
<dbReference type="PANTHER" id="PTHR13032:SF6">
    <property type="entry name" value="MITOCHONDRIAL IMPORT INNER MEMBRANE TRANSLOCASE SUBUNIT TIM21"/>
    <property type="match status" value="1"/>
</dbReference>
<evidence type="ECO:0000256" key="7">
    <source>
        <dbReference type="ARBA" id="ARBA00023136"/>
    </source>
</evidence>
<comment type="subcellular location">
    <subcellularLocation>
        <location evidence="8">Mitochondrion inner membrane</location>
        <topology evidence="8">Single-pass membrane protein</topology>
    </subcellularLocation>
    <subcellularLocation>
        <location evidence="1">Mitochondrion membrane</location>
        <topology evidence="1">Single-pass membrane protein</topology>
    </subcellularLocation>
</comment>
<keyword evidence="7" id="KW-0472">Membrane</keyword>
<evidence type="ECO:0000256" key="5">
    <source>
        <dbReference type="ARBA" id="ARBA00022989"/>
    </source>
</evidence>
<protein>
    <recommendedName>
        <fullName evidence="8">Mitochondrial import inner membrane translocase subunit Tim21</fullName>
    </recommendedName>
</protein>
<gene>
    <name evidence="10" type="ORF">Naga_100210g12</name>
</gene>
<keyword evidence="8" id="KW-0813">Transport</keyword>
<dbReference type="Proteomes" id="UP000019335">
    <property type="component" value="Chromosome 1"/>
</dbReference>
<dbReference type="GO" id="GO:0030150">
    <property type="term" value="P:protein import into mitochondrial matrix"/>
    <property type="evidence" value="ECO:0007669"/>
    <property type="project" value="UniProtKB-UniRule"/>
</dbReference>
<evidence type="ECO:0000256" key="2">
    <source>
        <dbReference type="ARBA" id="ARBA00010867"/>
    </source>
</evidence>
<feature type="compositionally biased region" description="Basic and acidic residues" evidence="9">
    <location>
        <begin position="150"/>
        <end position="183"/>
    </location>
</feature>
<organism evidence="10 11">
    <name type="scientific">Nannochloropsis gaditana</name>
    <dbReference type="NCBI Taxonomy" id="72520"/>
    <lineage>
        <taxon>Eukaryota</taxon>
        <taxon>Sar</taxon>
        <taxon>Stramenopiles</taxon>
        <taxon>Ochrophyta</taxon>
        <taxon>Eustigmatophyceae</taxon>
        <taxon>Eustigmatales</taxon>
        <taxon>Monodopsidaceae</taxon>
        <taxon>Nannochloropsis</taxon>
    </lineage>
</organism>
<feature type="region of interest" description="Disordered" evidence="9">
    <location>
        <begin position="144"/>
        <end position="183"/>
    </location>
</feature>
<dbReference type="InterPro" id="IPR013261">
    <property type="entry name" value="Tim21"/>
</dbReference>
<comment type="function">
    <text evidence="8">Essential component of the TIM23 complex, a complex that mediates the translocation of transit peptide-containing proteins across the mitochondrial inner membrane.</text>
</comment>
<keyword evidence="6 8" id="KW-0496">Mitochondrion</keyword>
<accession>W7UCG1</accession>
<dbReference type="OrthoDB" id="436405at2759"/>
<dbReference type="EMBL" id="AZIL01000036">
    <property type="protein sequence ID" value="EWM30421.1"/>
    <property type="molecule type" value="Genomic_DNA"/>
</dbReference>
<comment type="caution">
    <text evidence="10">The sequence shown here is derived from an EMBL/GenBank/DDBJ whole genome shotgun (WGS) entry which is preliminary data.</text>
</comment>
<dbReference type="Pfam" id="PF08294">
    <property type="entry name" value="TIM21"/>
    <property type="match status" value="1"/>
</dbReference>
<dbReference type="PANTHER" id="PTHR13032">
    <property type="entry name" value="MITOCHONDRIAL IMPORT INNER MEMBRANE TRANSLOCASE SUBUNIT TIM21"/>
    <property type="match status" value="1"/>
</dbReference>
<dbReference type="InterPro" id="IPR038552">
    <property type="entry name" value="Tim21_IMS_sf"/>
</dbReference>
<comment type="subunit">
    <text evidence="8">Component of the TIM23 complex.</text>
</comment>
<comment type="similarity">
    <text evidence="2 8">Belongs to the TIM21 family.</text>
</comment>
<evidence type="ECO:0000256" key="4">
    <source>
        <dbReference type="ARBA" id="ARBA00022946"/>
    </source>
</evidence>
<dbReference type="Gene3D" id="3.10.450.320">
    <property type="entry name" value="Mitochondrial import inner membrane translocase subunit Tim21"/>
    <property type="match status" value="1"/>
</dbReference>
<dbReference type="GO" id="GO:0005744">
    <property type="term" value="C:TIM23 mitochondrial import inner membrane translocase complex"/>
    <property type="evidence" value="ECO:0007669"/>
    <property type="project" value="UniProtKB-UniRule"/>
</dbReference>
<reference evidence="10 11" key="1">
    <citation type="journal article" date="2014" name="Mol. Plant">
        <title>Chromosome Scale Genome Assembly and Transcriptome Profiling of Nannochloropsis gaditana in Nitrogen Depletion.</title>
        <authorList>
            <person name="Corteggiani Carpinelli E."/>
            <person name="Telatin A."/>
            <person name="Vitulo N."/>
            <person name="Forcato C."/>
            <person name="D'Angelo M."/>
            <person name="Schiavon R."/>
            <person name="Vezzi A."/>
            <person name="Giacometti G.M."/>
            <person name="Morosinotto T."/>
            <person name="Valle G."/>
        </authorList>
    </citation>
    <scope>NUCLEOTIDE SEQUENCE [LARGE SCALE GENOMIC DNA]</scope>
    <source>
        <strain evidence="10 11">B-31</strain>
    </source>
</reference>
<name>W7UCG1_9STRA</name>
<keyword evidence="8" id="KW-0653">Protein transport</keyword>
<evidence type="ECO:0000256" key="3">
    <source>
        <dbReference type="ARBA" id="ARBA00022692"/>
    </source>
</evidence>
<evidence type="ECO:0000313" key="10">
    <source>
        <dbReference type="EMBL" id="EWM30421.1"/>
    </source>
</evidence>
<sequence length="353" mass="39213">MTGVLYFLFPYWKMNKEAPALLPWMLTPPFLLKYRISDTSAMTSLVTVMSKAAGPCTRRVLPMSVGGTGRRPLTSRARPCLNYAADTMRGTLVSRRLLVRHEPSSLVGRLLGARGNGCARRSGVWLGPDGRGGHSLQLVCKASLSSKKGGPKEGEGREEAETEREKQKQQEEEPIHDDPPEEGEKIGFMRGLAYLTVAAIAAGSLYFIVDELMPSRMSANYLFNEAFDVVKANHEVLNRYGEPLKGYGRDGGGRREGRRNFVEHKNYVGEDGSKRLRIRFNIEGPFGHAFVFAEVTADMPKGQWMYLLVQDMQTGRVMTLEDNRAMYEAMSKSASPEERAALQALIQSGGSQR</sequence>